<feature type="domain" description="F-box" evidence="1">
    <location>
        <begin position="17"/>
        <end position="66"/>
    </location>
</feature>
<protein>
    <recommendedName>
        <fullName evidence="1">F-box domain-containing protein</fullName>
    </recommendedName>
</protein>
<proteinExistence type="predicted"/>
<dbReference type="Pfam" id="PF12937">
    <property type="entry name" value="F-box-like"/>
    <property type="match status" value="1"/>
</dbReference>
<name>A0A5K1K146_9APHY</name>
<dbReference type="EMBL" id="LR726634">
    <property type="protein sequence ID" value="VWO97954.1"/>
    <property type="molecule type" value="Genomic_DNA"/>
</dbReference>
<dbReference type="InterPro" id="IPR001810">
    <property type="entry name" value="F-box_dom"/>
</dbReference>
<gene>
    <name evidence="2" type="primary">I1REN7</name>
</gene>
<organism evidence="2">
    <name type="scientific">Ganoderma boninense</name>
    <dbReference type="NCBI Taxonomy" id="34458"/>
    <lineage>
        <taxon>Eukaryota</taxon>
        <taxon>Fungi</taxon>
        <taxon>Dikarya</taxon>
        <taxon>Basidiomycota</taxon>
        <taxon>Agaricomycotina</taxon>
        <taxon>Agaricomycetes</taxon>
        <taxon>Polyporales</taxon>
        <taxon>Polyporaceae</taxon>
        <taxon>Ganoderma</taxon>
    </lineage>
</organism>
<sequence>MDMSITIPSQLPPPFVPVEVCEHIIDMLYSESDVAEGLEYTATLHSCALVCRAWRVCAQRTLFYSVHLINVASLYKFAAVLKTSRHLEVYVYEVTLSGRSLHTTASMLSPFIAIFPDAKLPNLQRLAVLSVPSYASWYPSTAHSASISPKARPLRHMPLHSHFSTWLSAFTTLSRLEFEGTYFRSFGEFTRMVASLPNLRSLVCTVVKWNTLGGEFPGQTTDGTDAWSRPPFPLKLESLMVRSSPTVKLHNSKLTITIVF</sequence>
<evidence type="ECO:0000313" key="2">
    <source>
        <dbReference type="EMBL" id="VWO97954.1"/>
    </source>
</evidence>
<accession>A0A5K1K146</accession>
<evidence type="ECO:0000259" key="1">
    <source>
        <dbReference type="Pfam" id="PF12937"/>
    </source>
</evidence>
<reference evidence="2" key="1">
    <citation type="submission" date="2019-10" db="EMBL/GenBank/DDBJ databases">
        <authorList>
            <person name="Nor Muhammad N."/>
        </authorList>
    </citation>
    <scope>NUCLEOTIDE SEQUENCE</scope>
</reference>
<dbReference type="AlphaFoldDB" id="A0A5K1K146"/>